<evidence type="ECO:0000313" key="2">
    <source>
        <dbReference type="EMBL" id="ETP16499.1"/>
    </source>
</evidence>
<accession>W2X3L0</accession>
<gene>
    <name evidence="2" type="ORF">F441_08899</name>
</gene>
<dbReference type="OrthoDB" id="129948at2759"/>
<evidence type="ECO:0000313" key="3">
    <source>
        <dbReference type="Proteomes" id="UP000018958"/>
    </source>
</evidence>
<organism evidence="2 3">
    <name type="scientific">Phytophthora nicotianae CJ01A1</name>
    <dbReference type="NCBI Taxonomy" id="1317063"/>
    <lineage>
        <taxon>Eukaryota</taxon>
        <taxon>Sar</taxon>
        <taxon>Stramenopiles</taxon>
        <taxon>Oomycota</taxon>
        <taxon>Peronosporomycetes</taxon>
        <taxon>Peronosporales</taxon>
        <taxon>Peronosporaceae</taxon>
        <taxon>Phytophthora</taxon>
    </lineage>
</organism>
<feature type="chain" id="PRO_5004827890" evidence="1">
    <location>
        <begin position="25"/>
        <end position="72"/>
    </location>
</feature>
<feature type="signal peptide" evidence="1">
    <location>
        <begin position="1"/>
        <end position="24"/>
    </location>
</feature>
<evidence type="ECO:0000256" key="1">
    <source>
        <dbReference type="SAM" id="SignalP"/>
    </source>
</evidence>
<reference evidence="2 3" key="1">
    <citation type="submission" date="2013-11" db="EMBL/GenBank/DDBJ databases">
        <title>The Genome Sequence of Phytophthora parasitica CJ01A1.</title>
        <authorList>
            <consortium name="The Broad Institute Genomics Platform"/>
            <person name="Russ C."/>
            <person name="Tyler B."/>
            <person name="Panabieres F."/>
            <person name="Shan W."/>
            <person name="Tripathy S."/>
            <person name="Grunwald N."/>
            <person name="Machado M."/>
            <person name="Johnson C.S."/>
            <person name="Walker B."/>
            <person name="Young S.K."/>
            <person name="Zeng Q."/>
            <person name="Gargeya S."/>
            <person name="Fitzgerald M."/>
            <person name="Haas B."/>
            <person name="Abouelleil A."/>
            <person name="Allen A.W."/>
            <person name="Alvarado L."/>
            <person name="Arachchi H.M."/>
            <person name="Berlin A.M."/>
            <person name="Chapman S.B."/>
            <person name="Gainer-Dewar J."/>
            <person name="Goldberg J."/>
            <person name="Griggs A."/>
            <person name="Gujja S."/>
            <person name="Hansen M."/>
            <person name="Howarth C."/>
            <person name="Imamovic A."/>
            <person name="Ireland A."/>
            <person name="Larimer J."/>
            <person name="McCowan C."/>
            <person name="Murphy C."/>
            <person name="Pearson M."/>
            <person name="Poon T.W."/>
            <person name="Priest M."/>
            <person name="Roberts A."/>
            <person name="Saif S."/>
            <person name="Shea T."/>
            <person name="Sisk P."/>
            <person name="Sykes S."/>
            <person name="Wortman J."/>
            <person name="Nusbaum C."/>
            <person name="Birren B."/>
        </authorList>
    </citation>
    <scope>NUCLEOTIDE SEQUENCE [LARGE SCALE GENOMIC DNA]</scope>
    <source>
        <strain evidence="2 3">CJ01A1</strain>
    </source>
</reference>
<proteinExistence type="predicted"/>
<sequence>MMFSKTICALCVAAVAFSASTVDASAEVAQTYGRLHQNYGGYGKQNGYRNNDGYGKRSGYGGALVGTSGYGG</sequence>
<protein>
    <submittedName>
        <fullName evidence="2">Uncharacterized protein</fullName>
    </submittedName>
</protein>
<name>W2X3L0_PHYNI</name>
<feature type="non-terminal residue" evidence="2">
    <location>
        <position position="72"/>
    </location>
</feature>
<keyword evidence="1" id="KW-0732">Signal</keyword>
<dbReference type="Proteomes" id="UP000018958">
    <property type="component" value="Unassembled WGS sequence"/>
</dbReference>
<comment type="caution">
    <text evidence="2">The sequence shown here is derived from an EMBL/GenBank/DDBJ whole genome shotgun (WGS) entry which is preliminary data.</text>
</comment>
<dbReference type="AlphaFoldDB" id="W2X3L0"/>
<dbReference type="EMBL" id="ANIX01001782">
    <property type="protein sequence ID" value="ETP16499.1"/>
    <property type="molecule type" value="Genomic_DNA"/>
</dbReference>